<dbReference type="AlphaFoldDB" id="A0A7G5XHG2"/>
<gene>
    <name evidence="1" type="ORF">H4075_01565</name>
</gene>
<evidence type="ECO:0000313" key="2">
    <source>
        <dbReference type="Proteomes" id="UP000515344"/>
    </source>
</evidence>
<dbReference type="NCBIfam" id="TIGR01549">
    <property type="entry name" value="HAD-SF-IA-v1"/>
    <property type="match status" value="1"/>
</dbReference>
<dbReference type="InterPro" id="IPR023214">
    <property type="entry name" value="HAD_sf"/>
</dbReference>
<evidence type="ECO:0000313" key="1">
    <source>
        <dbReference type="EMBL" id="QNA44915.1"/>
    </source>
</evidence>
<dbReference type="Proteomes" id="UP000515344">
    <property type="component" value="Chromosome"/>
</dbReference>
<dbReference type="PANTHER" id="PTHR47478:SF1">
    <property type="entry name" value="PYRIMIDINE 5'-NUCLEOTIDASE YJJG"/>
    <property type="match status" value="1"/>
</dbReference>
<dbReference type="RefSeq" id="WP_182803513.1">
    <property type="nucleotide sequence ID" value="NZ_CP060007.1"/>
</dbReference>
<dbReference type="KEGG" id="lacs:H4075_01565"/>
<organism evidence="1 2">
    <name type="scientific">Lacibacter sediminis</name>
    <dbReference type="NCBI Taxonomy" id="2760713"/>
    <lineage>
        <taxon>Bacteria</taxon>
        <taxon>Pseudomonadati</taxon>
        <taxon>Bacteroidota</taxon>
        <taxon>Chitinophagia</taxon>
        <taxon>Chitinophagales</taxon>
        <taxon>Chitinophagaceae</taxon>
        <taxon>Lacibacter</taxon>
    </lineage>
</organism>
<dbReference type="InterPro" id="IPR036412">
    <property type="entry name" value="HAD-like_sf"/>
</dbReference>
<dbReference type="PANTHER" id="PTHR47478">
    <property type="match status" value="1"/>
</dbReference>
<protein>
    <submittedName>
        <fullName evidence="1">Noncanonical pyrimidine nucleotidase, YjjG family</fullName>
    </submittedName>
</protein>
<reference evidence="2" key="1">
    <citation type="submission" date="2020-08" db="EMBL/GenBank/DDBJ databases">
        <title>Lacibacter sp. S13-6-6 genome sequencing.</title>
        <authorList>
            <person name="Jin L."/>
        </authorList>
    </citation>
    <scope>NUCLEOTIDE SEQUENCE [LARGE SCALE GENOMIC DNA]</scope>
    <source>
        <strain evidence="2">S13-6-6</strain>
    </source>
</reference>
<dbReference type="SFLD" id="SFLDS00003">
    <property type="entry name" value="Haloacid_Dehalogenase"/>
    <property type="match status" value="1"/>
</dbReference>
<dbReference type="EMBL" id="CP060007">
    <property type="protein sequence ID" value="QNA44915.1"/>
    <property type="molecule type" value="Genomic_DNA"/>
</dbReference>
<dbReference type="InterPro" id="IPR052550">
    <property type="entry name" value="Pyrimidine_5'-ntase_YjjG"/>
</dbReference>
<dbReference type="InterPro" id="IPR023198">
    <property type="entry name" value="PGP-like_dom2"/>
</dbReference>
<dbReference type="InterPro" id="IPR011951">
    <property type="entry name" value="HAD-SF_hydro_IA_YjjG/PynA"/>
</dbReference>
<proteinExistence type="predicted"/>
<sequence>MKYRHLFFDLDHTLWDFDANAMETLADVYKELDLQAAGVNDFDLFCKHYLHHNAILWDRYHHGYISADDLKWKRMWRTLLEFKNGSEELARKMSGYFLEVLPTKQNLFPYTHEILRHLKEKEYKLHLITNGFEKTQWRKLDNSKLGSYFEEVITSERSNSVKPNKEIFEYALHITGAQVHESIMIGDNLDADIQGAINAGMDSIFVNHIKSDLKGVQPTYVIHHLQELETIFE</sequence>
<keyword evidence="2" id="KW-1185">Reference proteome</keyword>
<dbReference type="Gene3D" id="3.40.50.1000">
    <property type="entry name" value="HAD superfamily/HAD-like"/>
    <property type="match status" value="1"/>
</dbReference>
<dbReference type="InterPro" id="IPR006439">
    <property type="entry name" value="HAD-SF_hydro_IA"/>
</dbReference>
<name>A0A7G5XHG2_9BACT</name>
<dbReference type="SFLD" id="SFLDG01135">
    <property type="entry name" value="C1.5.6:_HAD__Beta-PGM__Phospha"/>
    <property type="match status" value="1"/>
</dbReference>
<dbReference type="Pfam" id="PF00702">
    <property type="entry name" value="Hydrolase"/>
    <property type="match status" value="1"/>
</dbReference>
<dbReference type="NCBIfam" id="TIGR02254">
    <property type="entry name" value="YjjG_YfnB"/>
    <property type="match status" value="1"/>
</dbReference>
<dbReference type="SUPFAM" id="SSF56784">
    <property type="entry name" value="HAD-like"/>
    <property type="match status" value="1"/>
</dbReference>
<accession>A0A7G5XHG2</accession>
<dbReference type="Gene3D" id="1.10.150.240">
    <property type="entry name" value="Putative phosphatase, domain 2"/>
    <property type="match status" value="1"/>
</dbReference>
<dbReference type="GO" id="GO:0008253">
    <property type="term" value="F:5'-nucleotidase activity"/>
    <property type="evidence" value="ECO:0007669"/>
    <property type="project" value="InterPro"/>
</dbReference>
<dbReference type="PRINTS" id="PR00413">
    <property type="entry name" value="HADHALOGNASE"/>
</dbReference>
<dbReference type="SFLD" id="SFLDG01129">
    <property type="entry name" value="C1.5:_HAD__Beta-PGM__Phosphata"/>
    <property type="match status" value="1"/>
</dbReference>